<proteinExistence type="predicted"/>
<evidence type="ECO:0008006" key="3">
    <source>
        <dbReference type="Google" id="ProtNLM"/>
    </source>
</evidence>
<evidence type="ECO:0000313" key="1">
    <source>
        <dbReference type="EMBL" id="OGG03729.1"/>
    </source>
</evidence>
<evidence type="ECO:0000313" key="2">
    <source>
        <dbReference type="Proteomes" id="UP000176665"/>
    </source>
</evidence>
<dbReference type="AlphaFoldDB" id="A0A1F5YU79"/>
<reference evidence="1 2" key="1">
    <citation type="journal article" date="2016" name="Nat. Commun.">
        <title>Thousands of microbial genomes shed light on interconnected biogeochemical processes in an aquifer system.</title>
        <authorList>
            <person name="Anantharaman K."/>
            <person name="Brown C.T."/>
            <person name="Hug L.A."/>
            <person name="Sharon I."/>
            <person name="Castelle C.J."/>
            <person name="Probst A.J."/>
            <person name="Thomas B.C."/>
            <person name="Singh A."/>
            <person name="Wilkins M.J."/>
            <person name="Karaoz U."/>
            <person name="Brodie E.L."/>
            <person name="Williams K.H."/>
            <person name="Hubbard S.S."/>
            <person name="Banfield J.F."/>
        </authorList>
    </citation>
    <scope>NUCLEOTIDE SEQUENCE [LARGE SCALE GENOMIC DNA]</scope>
</reference>
<comment type="caution">
    <text evidence="1">The sequence shown here is derived from an EMBL/GenBank/DDBJ whole genome shotgun (WGS) entry which is preliminary data.</text>
</comment>
<dbReference type="STRING" id="1798371.A2W14_05050"/>
<organism evidence="1 2">
    <name type="scientific">Candidatus Gottesmanbacteria bacterium RBG_16_37_8</name>
    <dbReference type="NCBI Taxonomy" id="1798371"/>
    <lineage>
        <taxon>Bacteria</taxon>
        <taxon>Candidatus Gottesmaniibacteriota</taxon>
    </lineage>
</organism>
<dbReference type="EMBL" id="MFJA01000013">
    <property type="protein sequence ID" value="OGG03729.1"/>
    <property type="molecule type" value="Genomic_DNA"/>
</dbReference>
<dbReference type="InterPro" id="IPR029060">
    <property type="entry name" value="PIN-like_dom_sf"/>
</dbReference>
<name>A0A1F5YU79_9BACT</name>
<dbReference type="Proteomes" id="UP000176665">
    <property type="component" value="Unassembled WGS sequence"/>
</dbReference>
<sequence>MARIFLDANFVVETIGLRKSEAESVKLKGHDGFISPLTIHIICYSFKVKVPSDKINDFISQINVVDITEKLIELALLGPTDDFEDNIQLHSATEAQCKYFLTHDEDLLKMRFFGKAAIKSSLG</sequence>
<dbReference type="SUPFAM" id="SSF88723">
    <property type="entry name" value="PIN domain-like"/>
    <property type="match status" value="1"/>
</dbReference>
<protein>
    <recommendedName>
        <fullName evidence="3">PIN domain-containing protein</fullName>
    </recommendedName>
</protein>
<accession>A0A1F5YU79</accession>
<gene>
    <name evidence="1" type="ORF">A2W14_05050</name>
</gene>
<dbReference type="CDD" id="cd09854">
    <property type="entry name" value="PIN_VapC-like"/>
    <property type="match status" value="1"/>
</dbReference>